<dbReference type="PANTHER" id="PTHR37984">
    <property type="entry name" value="PROTEIN CBG26694"/>
    <property type="match status" value="1"/>
</dbReference>
<evidence type="ECO:0000313" key="1">
    <source>
        <dbReference type="EMBL" id="KAK2559082.1"/>
    </source>
</evidence>
<proteinExistence type="predicted"/>
<reference evidence="1" key="1">
    <citation type="journal article" date="2023" name="G3 (Bethesda)">
        <title>Whole genome assembly and annotation of the endangered Caribbean coral Acropora cervicornis.</title>
        <authorList>
            <person name="Selwyn J.D."/>
            <person name="Vollmer S.V."/>
        </authorList>
    </citation>
    <scope>NUCLEOTIDE SEQUENCE</scope>
    <source>
        <strain evidence="1">K2</strain>
    </source>
</reference>
<keyword evidence="2" id="KW-1185">Reference proteome</keyword>
<dbReference type="AlphaFoldDB" id="A0AAD9V2U9"/>
<dbReference type="SUPFAM" id="SSF56672">
    <property type="entry name" value="DNA/RNA polymerases"/>
    <property type="match status" value="1"/>
</dbReference>
<dbReference type="InterPro" id="IPR050951">
    <property type="entry name" value="Retrovirus_Pol_polyprotein"/>
</dbReference>
<dbReference type="PANTHER" id="PTHR37984:SF8">
    <property type="entry name" value="CCHC-TYPE DOMAIN-CONTAINING PROTEIN"/>
    <property type="match status" value="1"/>
</dbReference>
<dbReference type="Gene3D" id="3.10.10.10">
    <property type="entry name" value="HIV Type 1 Reverse Transcriptase, subunit A, domain 1"/>
    <property type="match status" value="1"/>
</dbReference>
<dbReference type="InterPro" id="IPR043502">
    <property type="entry name" value="DNA/RNA_pol_sf"/>
</dbReference>
<reference evidence="1" key="2">
    <citation type="journal article" date="2023" name="Science">
        <title>Genomic signatures of disease resistance in endangered staghorn corals.</title>
        <authorList>
            <person name="Vollmer S.V."/>
            <person name="Selwyn J.D."/>
            <person name="Despard B.A."/>
            <person name="Roesel C.L."/>
        </authorList>
    </citation>
    <scope>NUCLEOTIDE SEQUENCE</scope>
    <source>
        <strain evidence="1">K2</strain>
    </source>
</reference>
<comment type="caution">
    <text evidence="1">The sequence shown here is derived from an EMBL/GenBank/DDBJ whole genome shotgun (WGS) entry which is preliminary data.</text>
</comment>
<name>A0AAD9V2U9_ACRCE</name>
<organism evidence="1 2">
    <name type="scientific">Acropora cervicornis</name>
    <name type="common">Staghorn coral</name>
    <dbReference type="NCBI Taxonomy" id="6130"/>
    <lineage>
        <taxon>Eukaryota</taxon>
        <taxon>Metazoa</taxon>
        <taxon>Cnidaria</taxon>
        <taxon>Anthozoa</taxon>
        <taxon>Hexacorallia</taxon>
        <taxon>Scleractinia</taxon>
        <taxon>Astrocoeniina</taxon>
        <taxon>Acroporidae</taxon>
        <taxon>Acropora</taxon>
    </lineage>
</organism>
<dbReference type="Proteomes" id="UP001249851">
    <property type="component" value="Unassembled WGS sequence"/>
</dbReference>
<gene>
    <name evidence="1" type="ORF">P5673_018727</name>
</gene>
<protein>
    <submittedName>
        <fullName evidence="1">Uncharacterized protein</fullName>
    </submittedName>
</protein>
<accession>A0AAD9V2U9</accession>
<sequence length="161" mass="18037">MKIKGGHQAIFQMDTRVTCNVIRAGELRGTKYEPKVAQMNQVLKTYNSSPLRPVGKCLIQLTNLRNGKKYIVEFVVVKDNDADANLLGSMAAQQMNLIQPRRILEALTKPLKEHLTELEEQGVIEKVVEATDWVSATVVNKKSNGKIRLCLDPKPLNKALK</sequence>
<dbReference type="EMBL" id="JARQWQ010000042">
    <property type="protein sequence ID" value="KAK2559082.1"/>
    <property type="molecule type" value="Genomic_DNA"/>
</dbReference>
<evidence type="ECO:0000313" key="2">
    <source>
        <dbReference type="Proteomes" id="UP001249851"/>
    </source>
</evidence>